<evidence type="ECO:0000313" key="8">
    <source>
        <dbReference type="EMBL" id="CAG9335417.1"/>
    </source>
</evidence>
<gene>
    <name evidence="8" type="ORF">BSTOLATCC_MIC63890</name>
</gene>
<proteinExistence type="predicted"/>
<feature type="transmembrane region" description="Helical" evidence="7">
    <location>
        <begin position="87"/>
        <end position="105"/>
    </location>
</feature>
<dbReference type="Proteomes" id="UP001162131">
    <property type="component" value="Unassembled WGS sequence"/>
</dbReference>
<evidence type="ECO:0000256" key="6">
    <source>
        <dbReference type="ARBA" id="ARBA00023136"/>
    </source>
</evidence>
<dbReference type="GO" id="GO:0016020">
    <property type="term" value="C:membrane"/>
    <property type="evidence" value="ECO:0007669"/>
    <property type="project" value="UniProtKB-SubCell"/>
</dbReference>
<dbReference type="GO" id="GO:0036038">
    <property type="term" value="C:MKS complex"/>
    <property type="evidence" value="ECO:0007669"/>
    <property type="project" value="TreeGrafter"/>
</dbReference>
<keyword evidence="6 7" id="KW-0472">Membrane</keyword>
<evidence type="ECO:0000256" key="5">
    <source>
        <dbReference type="ARBA" id="ARBA00022989"/>
    </source>
</evidence>
<dbReference type="GO" id="GO:1904491">
    <property type="term" value="P:protein localization to ciliary transition zone"/>
    <property type="evidence" value="ECO:0007669"/>
    <property type="project" value="TreeGrafter"/>
</dbReference>
<evidence type="ECO:0000256" key="4">
    <source>
        <dbReference type="ARBA" id="ARBA00022794"/>
    </source>
</evidence>
<evidence type="ECO:0000256" key="1">
    <source>
        <dbReference type="ARBA" id="ARBA00004141"/>
    </source>
</evidence>
<dbReference type="EMBL" id="CAJZBQ010000062">
    <property type="protein sequence ID" value="CAG9335417.1"/>
    <property type="molecule type" value="Genomic_DNA"/>
</dbReference>
<dbReference type="GO" id="GO:1905515">
    <property type="term" value="P:non-motile cilium assembly"/>
    <property type="evidence" value="ECO:0007669"/>
    <property type="project" value="TreeGrafter"/>
</dbReference>
<organism evidence="8 9">
    <name type="scientific">Blepharisma stoltei</name>
    <dbReference type="NCBI Taxonomy" id="1481888"/>
    <lineage>
        <taxon>Eukaryota</taxon>
        <taxon>Sar</taxon>
        <taxon>Alveolata</taxon>
        <taxon>Ciliophora</taxon>
        <taxon>Postciliodesmatophora</taxon>
        <taxon>Heterotrichea</taxon>
        <taxon>Heterotrichida</taxon>
        <taxon>Blepharismidae</taxon>
        <taxon>Blepharisma</taxon>
    </lineage>
</organism>
<evidence type="ECO:0000256" key="2">
    <source>
        <dbReference type="ARBA" id="ARBA00015652"/>
    </source>
</evidence>
<dbReference type="InterPro" id="IPR029248">
    <property type="entry name" value="TMEM107"/>
</dbReference>
<protein>
    <recommendedName>
        <fullName evidence="2">Transmembrane protein 107</fullName>
    </recommendedName>
</protein>
<accession>A0AAU9KD77</accession>
<dbReference type="Pfam" id="PF14995">
    <property type="entry name" value="TMEM107"/>
    <property type="match status" value="1"/>
</dbReference>
<keyword evidence="4" id="KW-0970">Cilium biogenesis/degradation</keyword>
<feature type="transmembrane region" description="Helical" evidence="7">
    <location>
        <begin position="111"/>
        <end position="133"/>
    </location>
</feature>
<feature type="transmembrane region" description="Helical" evidence="7">
    <location>
        <begin position="12"/>
        <end position="30"/>
    </location>
</feature>
<dbReference type="PANTHER" id="PTHR34341:SF1">
    <property type="entry name" value="TRANSMEMBRANE PROTEIN 107"/>
    <property type="match status" value="1"/>
</dbReference>
<reference evidence="8" key="1">
    <citation type="submission" date="2021-09" db="EMBL/GenBank/DDBJ databases">
        <authorList>
            <consortium name="AG Swart"/>
            <person name="Singh M."/>
            <person name="Singh A."/>
            <person name="Seah K."/>
            <person name="Emmerich C."/>
        </authorList>
    </citation>
    <scope>NUCLEOTIDE SEQUENCE</scope>
    <source>
        <strain evidence="8">ATCC30299</strain>
    </source>
</reference>
<sequence length="143" mass="16214">MTKLNESIMPAKFLAVICQVVMNITILYTHKQNVYSSFDYPISDSDSDFEEADRSLLACAVISLLLLGVEILVLFSGLSLFYDHANIVEIVLHCLGVIITCWFILDDWRYSGLWGIWAFTVLIPFIIEVGIVINSKQLYNSQD</sequence>
<keyword evidence="5 7" id="KW-1133">Transmembrane helix</keyword>
<name>A0AAU9KD77_9CILI</name>
<keyword evidence="9" id="KW-1185">Reference proteome</keyword>
<evidence type="ECO:0000256" key="3">
    <source>
        <dbReference type="ARBA" id="ARBA00022692"/>
    </source>
</evidence>
<evidence type="ECO:0000313" key="9">
    <source>
        <dbReference type="Proteomes" id="UP001162131"/>
    </source>
</evidence>
<evidence type="ECO:0000256" key="7">
    <source>
        <dbReference type="SAM" id="Phobius"/>
    </source>
</evidence>
<feature type="transmembrane region" description="Helical" evidence="7">
    <location>
        <begin position="55"/>
        <end position="75"/>
    </location>
</feature>
<comment type="caution">
    <text evidence="8">The sequence shown here is derived from an EMBL/GenBank/DDBJ whole genome shotgun (WGS) entry which is preliminary data.</text>
</comment>
<dbReference type="PANTHER" id="PTHR34341">
    <property type="entry name" value="TRANSMEMBRANE PROTEIN 107"/>
    <property type="match status" value="1"/>
</dbReference>
<comment type="subcellular location">
    <subcellularLocation>
        <location evidence="1">Membrane</location>
        <topology evidence="1">Multi-pass membrane protein</topology>
    </subcellularLocation>
</comment>
<dbReference type="AlphaFoldDB" id="A0AAU9KD77"/>
<keyword evidence="3 7" id="KW-0812">Transmembrane</keyword>